<dbReference type="Pfam" id="PF04134">
    <property type="entry name" value="DCC1-like"/>
    <property type="match status" value="1"/>
</dbReference>
<sequence length="149" mass="16447">MTPDDLRLTVLTDPACPLCRRFADWLARQPLLVPLELVPAGSPEARSRFPMLDHARTVEEITVVGSDGAVWTHEHAWVMCLWATRSHRRNAIRLSRPHLLPLARGAAYSAAGIRHLLARRQVGNEVRVELRGGDYADVCAGPCSPLAQG</sequence>
<dbReference type="InterPro" id="IPR007263">
    <property type="entry name" value="DCC1-like"/>
</dbReference>
<reference evidence="2" key="1">
    <citation type="journal article" date="2019" name="Int. J. Syst. Evol. Microbiol.">
        <title>The Global Catalogue of Microorganisms (GCM) 10K type strain sequencing project: providing services to taxonomists for standard genome sequencing and annotation.</title>
        <authorList>
            <consortium name="The Broad Institute Genomics Platform"/>
            <consortium name="The Broad Institute Genome Sequencing Center for Infectious Disease"/>
            <person name="Wu L."/>
            <person name="Ma J."/>
        </authorList>
    </citation>
    <scope>NUCLEOTIDE SEQUENCE [LARGE SCALE GENOMIC DNA]</scope>
    <source>
        <strain evidence="2">JCM 18531</strain>
    </source>
</reference>
<accession>A0ABP8X753</accession>
<comment type="caution">
    <text evidence="1">The sequence shown here is derived from an EMBL/GenBank/DDBJ whole genome shotgun (WGS) entry which is preliminary data.</text>
</comment>
<keyword evidence="2" id="KW-1185">Reference proteome</keyword>
<proteinExistence type="predicted"/>
<dbReference type="RefSeq" id="WP_345520871.1">
    <property type="nucleotide sequence ID" value="NZ_BAABKM010000002.1"/>
</dbReference>
<evidence type="ECO:0000313" key="2">
    <source>
        <dbReference type="Proteomes" id="UP001499974"/>
    </source>
</evidence>
<gene>
    <name evidence="1" type="ORF">GCM10023349_17600</name>
</gene>
<dbReference type="Proteomes" id="UP001499974">
    <property type="component" value="Unassembled WGS sequence"/>
</dbReference>
<protein>
    <recommendedName>
        <fullName evidence="3">DUF393 domain-containing protein</fullName>
    </recommendedName>
</protein>
<evidence type="ECO:0008006" key="3">
    <source>
        <dbReference type="Google" id="ProtNLM"/>
    </source>
</evidence>
<organism evidence="1 2">
    <name type="scientific">Nocardioides conyzicola</name>
    <dbReference type="NCBI Taxonomy" id="1651781"/>
    <lineage>
        <taxon>Bacteria</taxon>
        <taxon>Bacillati</taxon>
        <taxon>Actinomycetota</taxon>
        <taxon>Actinomycetes</taxon>
        <taxon>Propionibacteriales</taxon>
        <taxon>Nocardioidaceae</taxon>
        <taxon>Nocardioides</taxon>
    </lineage>
</organism>
<dbReference type="EMBL" id="BAABKM010000002">
    <property type="protein sequence ID" value="GAA4701090.1"/>
    <property type="molecule type" value="Genomic_DNA"/>
</dbReference>
<evidence type="ECO:0000313" key="1">
    <source>
        <dbReference type="EMBL" id="GAA4701090.1"/>
    </source>
</evidence>
<name>A0ABP8X753_9ACTN</name>